<evidence type="ECO:0000313" key="3">
    <source>
        <dbReference type="Proteomes" id="UP000199598"/>
    </source>
</evidence>
<evidence type="ECO:0000259" key="1">
    <source>
        <dbReference type="PROSITE" id="PS50404"/>
    </source>
</evidence>
<dbReference type="PANTHER" id="PTHR43968">
    <property type="match status" value="1"/>
</dbReference>
<sequence length="227" mass="26080">MAEQTSLPILYSFRRCPYAMRARLGLVASQTTVALREIVLRNKPAHMLEISPKGTVPVLQLTDGTVIEESLEIMLWALQQNDPQSWLSPETGSLEKMLQLIEEMDGDFKRNLDRYKYSTRYEGADPDEHYTLAIQELSKLAERLESSAYLFGNRPTLADQALFPFVRQFANADKERFEREAPASVKKWLGERIDQPDFKTVFGTKWKPWSPEDDLVLFPQEAATHVL</sequence>
<dbReference type="PANTHER" id="PTHR43968:SF6">
    <property type="entry name" value="GLUTATHIONE S-TRANSFERASE OMEGA"/>
    <property type="match status" value="1"/>
</dbReference>
<proteinExistence type="predicted"/>
<feature type="domain" description="GST N-terminal" evidence="1">
    <location>
        <begin position="6"/>
        <end position="85"/>
    </location>
</feature>
<dbReference type="EMBL" id="FOSK01000003">
    <property type="protein sequence ID" value="SFK22152.1"/>
    <property type="molecule type" value="Genomic_DNA"/>
</dbReference>
<dbReference type="Proteomes" id="UP000199598">
    <property type="component" value="Unassembled WGS sequence"/>
</dbReference>
<dbReference type="InterPro" id="IPR036249">
    <property type="entry name" value="Thioredoxin-like_sf"/>
</dbReference>
<dbReference type="Gene3D" id="3.40.30.10">
    <property type="entry name" value="Glutaredoxin"/>
    <property type="match status" value="1"/>
</dbReference>
<name>A0A1I3XRJ0_9HYPH</name>
<dbReference type="Pfam" id="PF13417">
    <property type="entry name" value="GST_N_3"/>
    <property type="match status" value="1"/>
</dbReference>
<evidence type="ECO:0000313" key="2">
    <source>
        <dbReference type="EMBL" id="SFK22152.1"/>
    </source>
</evidence>
<dbReference type="SUPFAM" id="SSF47616">
    <property type="entry name" value="GST C-terminal domain-like"/>
    <property type="match status" value="1"/>
</dbReference>
<dbReference type="InterPro" id="IPR036282">
    <property type="entry name" value="Glutathione-S-Trfase_C_sf"/>
</dbReference>
<reference evidence="2 3" key="1">
    <citation type="submission" date="2016-10" db="EMBL/GenBank/DDBJ databases">
        <authorList>
            <person name="Varghese N."/>
            <person name="Submissions S."/>
        </authorList>
    </citation>
    <scope>NUCLEOTIDE SEQUENCE [LARGE SCALE GENOMIC DNA]</scope>
    <source>
        <strain evidence="2 3">DSM 16392</strain>
    </source>
</reference>
<dbReference type="InterPro" id="IPR004045">
    <property type="entry name" value="Glutathione_S-Trfase_N"/>
</dbReference>
<gene>
    <name evidence="2" type="ORF">SAMN04488518_103108</name>
</gene>
<dbReference type="Pfam" id="PF13410">
    <property type="entry name" value="GST_C_2"/>
    <property type="match status" value="1"/>
</dbReference>
<dbReference type="RefSeq" id="WP_093518086.1">
    <property type="nucleotide sequence ID" value="NZ_FOSK01000003.1"/>
</dbReference>
<dbReference type="SUPFAM" id="SSF52833">
    <property type="entry name" value="Thioredoxin-like"/>
    <property type="match status" value="1"/>
</dbReference>
<dbReference type="InterPro" id="IPR050983">
    <property type="entry name" value="GST_Omega/HSP26"/>
</dbReference>
<organism evidence="2 3">
    <name type="scientific">Pseudovibrio ascidiaceicola</name>
    <dbReference type="NCBI Taxonomy" id="285279"/>
    <lineage>
        <taxon>Bacteria</taxon>
        <taxon>Pseudomonadati</taxon>
        <taxon>Pseudomonadota</taxon>
        <taxon>Alphaproteobacteria</taxon>
        <taxon>Hyphomicrobiales</taxon>
        <taxon>Stappiaceae</taxon>
        <taxon>Pseudovibrio</taxon>
    </lineage>
</organism>
<dbReference type="CDD" id="cd03196">
    <property type="entry name" value="GST_C_5"/>
    <property type="match status" value="1"/>
</dbReference>
<dbReference type="CDD" id="cd03060">
    <property type="entry name" value="GST_N_Omega_like"/>
    <property type="match status" value="1"/>
</dbReference>
<comment type="caution">
    <text evidence="2">The sequence shown here is derived from an EMBL/GenBank/DDBJ whole genome shotgun (WGS) entry which is preliminary data.</text>
</comment>
<dbReference type="Gene3D" id="1.20.1050.10">
    <property type="match status" value="1"/>
</dbReference>
<protein>
    <submittedName>
        <fullName evidence="2">Glutathione S-transferase</fullName>
    </submittedName>
</protein>
<dbReference type="PROSITE" id="PS50404">
    <property type="entry name" value="GST_NTER"/>
    <property type="match status" value="1"/>
</dbReference>
<keyword evidence="3" id="KW-1185">Reference proteome</keyword>
<accession>A0A1I3XRJ0</accession>